<feature type="binding site" evidence="7">
    <location>
        <position position="129"/>
    </location>
    <ligand>
        <name>Zn(2+)</name>
        <dbReference type="ChEBI" id="CHEBI:29105"/>
    </ligand>
</feature>
<dbReference type="GO" id="GO:1900376">
    <property type="term" value="P:regulation of secondary metabolite biosynthetic process"/>
    <property type="evidence" value="ECO:0007669"/>
    <property type="project" value="TreeGrafter"/>
</dbReference>
<evidence type="ECO:0000256" key="2">
    <source>
        <dbReference type="ARBA" id="ARBA00022491"/>
    </source>
</evidence>
<keyword evidence="3 7" id="KW-0862">Zinc</keyword>
<keyword evidence="8" id="KW-0408">Iron</keyword>
<comment type="cofactor">
    <cofactor evidence="7">
        <name>Zn(2+)</name>
        <dbReference type="ChEBI" id="CHEBI:29105"/>
    </cofactor>
    <text evidence="7">Binds 1 zinc ion per subunit.</text>
</comment>
<comment type="similarity">
    <text evidence="1">Belongs to the Fur family.</text>
</comment>
<sequence>MPSSLYFQQKKGKCRLFNEKLKISLTRKHIMTILIIMIPIMNKANQKTIRRNTSQRDLVLDAVCKGNHLSAREIFELVSAKKRMSFGTVYRNLQILEEEGEIVAIKTDPELLHYDRRLERHHHLHCRKCGKVFDVFVPYRPEFDIEAAQESGFIIDSHAITFEGLCGVCQNIR</sequence>
<feature type="binding site" evidence="7">
    <location>
        <position position="126"/>
    </location>
    <ligand>
        <name>Zn(2+)</name>
        <dbReference type="ChEBI" id="CHEBI:29105"/>
    </ligand>
</feature>
<dbReference type="InterPro" id="IPR043135">
    <property type="entry name" value="Fur_C"/>
</dbReference>
<dbReference type="PANTHER" id="PTHR33202:SF22">
    <property type="entry name" value="HYDROGEN PEROXIDE SENSITIVE REPRESSOR"/>
    <property type="match status" value="1"/>
</dbReference>
<evidence type="ECO:0000313" key="9">
    <source>
        <dbReference type="EMBL" id="AEF80703.1"/>
    </source>
</evidence>
<accession>F5YE13</accession>
<keyword evidence="2" id="KW-0678">Repressor</keyword>
<keyword evidence="7" id="KW-0479">Metal-binding</keyword>
<dbReference type="Pfam" id="PF01475">
    <property type="entry name" value="FUR"/>
    <property type="match status" value="1"/>
</dbReference>
<keyword evidence="6" id="KW-0804">Transcription</keyword>
<name>F5YE13_LEAAZ</name>
<evidence type="ECO:0000256" key="5">
    <source>
        <dbReference type="ARBA" id="ARBA00023125"/>
    </source>
</evidence>
<dbReference type="KEGG" id="taz:TREAZ_1542"/>
<feature type="binding site" evidence="8">
    <location>
        <position position="158"/>
    </location>
    <ligand>
        <name>Fe cation</name>
        <dbReference type="ChEBI" id="CHEBI:24875"/>
    </ligand>
</feature>
<dbReference type="GO" id="GO:0045892">
    <property type="term" value="P:negative regulation of DNA-templated transcription"/>
    <property type="evidence" value="ECO:0007669"/>
    <property type="project" value="TreeGrafter"/>
</dbReference>
<dbReference type="CDD" id="cd07153">
    <property type="entry name" value="Fur_like"/>
    <property type="match status" value="1"/>
</dbReference>
<dbReference type="EMBL" id="CP001841">
    <property type="protein sequence ID" value="AEF80703.1"/>
    <property type="molecule type" value="Genomic_DNA"/>
</dbReference>
<proteinExistence type="inferred from homology"/>
<dbReference type="PANTHER" id="PTHR33202">
    <property type="entry name" value="ZINC UPTAKE REGULATION PROTEIN"/>
    <property type="match status" value="1"/>
</dbReference>
<evidence type="ECO:0000256" key="7">
    <source>
        <dbReference type="PIRSR" id="PIRSR602481-1"/>
    </source>
</evidence>
<reference evidence="9 10" key="2">
    <citation type="journal article" date="2011" name="ISME J.">
        <title>RNA-seq reveals cooperative metabolic interactions between two termite-gut spirochete species in co-culture.</title>
        <authorList>
            <person name="Rosenthal A.Z."/>
            <person name="Matson E.G."/>
            <person name="Eldar A."/>
            <person name="Leadbetter J.R."/>
        </authorList>
    </citation>
    <scope>NUCLEOTIDE SEQUENCE [LARGE SCALE GENOMIC DNA]</scope>
    <source>
        <strain evidence="10">ATCC BAA-888 / DSM 13862 / ZAS-9</strain>
    </source>
</reference>
<keyword evidence="10" id="KW-1185">Reference proteome</keyword>
<feature type="binding site" evidence="7">
    <location>
        <position position="166"/>
    </location>
    <ligand>
        <name>Zn(2+)</name>
        <dbReference type="ChEBI" id="CHEBI:29105"/>
    </ligand>
</feature>
<keyword evidence="5" id="KW-0238">DNA-binding</keyword>
<dbReference type="Gene3D" id="3.30.1490.190">
    <property type="match status" value="1"/>
</dbReference>
<dbReference type="AlphaFoldDB" id="F5YE13"/>
<gene>
    <name evidence="9" type="ordered locus">TREAZ_1542</name>
</gene>
<dbReference type="GO" id="GO:0000976">
    <property type="term" value="F:transcription cis-regulatory region binding"/>
    <property type="evidence" value="ECO:0007669"/>
    <property type="project" value="TreeGrafter"/>
</dbReference>
<protein>
    <submittedName>
        <fullName evidence="9">Ferric uptake regulatory protein</fullName>
    </submittedName>
</protein>
<dbReference type="HOGENOM" id="CLU_096072_4_2_12"/>
<evidence type="ECO:0000256" key="3">
    <source>
        <dbReference type="ARBA" id="ARBA00022833"/>
    </source>
</evidence>
<keyword evidence="4" id="KW-0805">Transcription regulation</keyword>
<dbReference type="Gene3D" id="1.10.10.10">
    <property type="entry name" value="Winged helix-like DNA-binding domain superfamily/Winged helix DNA-binding domain"/>
    <property type="match status" value="1"/>
</dbReference>
<evidence type="ECO:0000256" key="6">
    <source>
        <dbReference type="ARBA" id="ARBA00023163"/>
    </source>
</evidence>
<dbReference type="GO" id="GO:0008270">
    <property type="term" value="F:zinc ion binding"/>
    <property type="evidence" value="ECO:0007669"/>
    <property type="project" value="TreeGrafter"/>
</dbReference>
<evidence type="ECO:0000256" key="1">
    <source>
        <dbReference type="ARBA" id="ARBA00007957"/>
    </source>
</evidence>
<evidence type="ECO:0000256" key="8">
    <source>
        <dbReference type="PIRSR" id="PIRSR602481-2"/>
    </source>
</evidence>
<dbReference type="STRING" id="545695.TREAZ_1542"/>
<dbReference type="InterPro" id="IPR002481">
    <property type="entry name" value="FUR"/>
</dbReference>
<comment type="cofactor">
    <cofactor evidence="8">
        <name>Mn(2+)</name>
        <dbReference type="ChEBI" id="CHEBI:29035"/>
    </cofactor>
    <cofactor evidence="8">
        <name>Fe(2+)</name>
        <dbReference type="ChEBI" id="CHEBI:29033"/>
    </cofactor>
    <text evidence="8">Binds 1 Mn(2+) or Fe(2+) ion per subunit.</text>
</comment>
<dbReference type="InterPro" id="IPR036388">
    <property type="entry name" value="WH-like_DNA-bd_sf"/>
</dbReference>
<feature type="binding site" evidence="7">
    <location>
        <position position="169"/>
    </location>
    <ligand>
        <name>Zn(2+)</name>
        <dbReference type="ChEBI" id="CHEBI:29105"/>
    </ligand>
</feature>
<dbReference type="InterPro" id="IPR036390">
    <property type="entry name" value="WH_DNA-bd_sf"/>
</dbReference>
<dbReference type="SUPFAM" id="SSF46785">
    <property type="entry name" value="Winged helix' DNA-binding domain"/>
    <property type="match status" value="1"/>
</dbReference>
<evidence type="ECO:0000313" key="10">
    <source>
        <dbReference type="Proteomes" id="UP000009222"/>
    </source>
</evidence>
<evidence type="ECO:0000256" key="4">
    <source>
        <dbReference type="ARBA" id="ARBA00023015"/>
    </source>
</evidence>
<dbReference type="Proteomes" id="UP000009222">
    <property type="component" value="Chromosome"/>
</dbReference>
<organism evidence="9 10">
    <name type="scientific">Leadbettera azotonutricia (strain ATCC BAA-888 / DSM 13862 / ZAS-9)</name>
    <name type="common">Treponema azotonutricium</name>
    <dbReference type="NCBI Taxonomy" id="545695"/>
    <lineage>
        <taxon>Bacteria</taxon>
        <taxon>Pseudomonadati</taxon>
        <taxon>Spirochaetota</taxon>
        <taxon>Spirochaetia</taxon>
        <taxon>Spirochaetales</taxon>
        <taxon>Breznakiellaceae</taxon>
        <taxon>Leadbettera</taxon>
    </lineage>
</organism>
<reference evidence="10" key="1">
    <citation type="submission" date="2009-12" db="EMBL/GenBank/DDBJ databases">
        <title>Complete sequence of Treponema azotonutricium strain ZAS-9.</title>
        <authorList>
            <person name="Tetu S.G."/>
            <person name="Matson E."/>
            <person name="Ren Q."/>
            <person name="Seshadri R."/>
            <person name="Elbourne L."/>
            <person name="Hassan K.A."/>
            <person name="Durkin A."/>
            <person name="Radune D."/>
            <person name="Mohamoud Y."/>
            <person name="Shay R."/>
            <person name="Jin S."/>
            <person name="Zhang X."/>
            <person name="Lucey K."/>
            <person name="Ballor N.R."/>
            <person name="Ottesen E."/>
            <person name="Rosenthal R."/>
            <person name="Allen A."/>
            <person name="Leadbetter J.R."/>
            <person name="Paulsen I.T."/>
        </authorList>
    </citation>
    <scope>NUCLEOTIDE SEQUENCE [LARGE SCALE GENOMIC DNA]</scope>
    <source>
        <strain evidence="10">ATCC BAA-888 / DSM 13862 / ZAS-9</strain>
    </source>
</reference>
<dbReference type="InParanoid" id="F5YE13"/>
<dbReference type="eggNOG" id="COG0735">
    <property type="taxonomic scope" value="Bacteria"/>
</dbReference>
<dbReference type="GO" id="GO:0003700">
    <property type="term" value="F:DNA-binding transcription factor activity"/>
    <property type="evidence" value="ECO:0007669"/>
    <property type="project" value="InterPro"/>
</dbReference>